<name>A0A6V8K4Z5_9ACTN</name>
<comment type="caution">
    <text evidence="2">The sequence shown here is derived from an EMBL/GenBank/DDBJ whole genome shotgun (WGS) entry which is preliminary data.</text>
</comment>
<dbReference type="Proteomes" id="UP000482800">
    <property type="component" value="Unassembled WGS sequence"/>
</dbReference>
<keyword evidence="3" id="KW-1185">Reference proteome</keyword>
<dbReference type="AlphaFoldDB" id="A0A6V8K4Z5"/>
<protein>
    <recommendedName>
        <fullName evidence="1">WCX domain-containing protein</fullName>
    </recommendedName>
</protein>
<reference evidence="2 3" key="2">
    <citation type="submission" date="2020-03" db="EMBL/GenBank/DDBJ databases">
        <authorList>
            <person name="Ichikawa N."/>
            <person name="Kimura A."/>
            <person name="Kitahashi Y."/>
            <person name="Uohara A."/>
        </authorList>
    </citation>
    <scope>NUCLEOTIDE SEQUENCE [LARGE SCALE GENOMIC DNA]</scope>
    <source>
        <strain evidence="2 3">NBRC 108639</strain>
    </source>
</reference>
<evidence type="ECO:0000259" key="1">
    <source>
        <dbReference type="Pfam" id="PF25583"/>
    </source>
</evidence>
<dbReference type="Pfam" id="PF25583">
    <property type="entry name" value="WCX"/>
    <property type="match status" value="1"/>
</dbReference>
<dbReference type="EMBL" id="BLPF01000001">
    <property type="protein sequence ID" value="GFJ77066.1"/>
    <property type="molecule type" value="Genomic_DNA"/>
</dbReference>
<gene>
    <name evidence="2" type="ORF">Phou_012460</name>
</gene>
<feature type="domain" description="WCX" evidence="1">
    <location>
        <begin position="10"/>
        <end position="87"/>
    </location>
</feature>
<proteinExistence type="predicted"/>
<sequence>MLRGVGQRAWRHQARIRFHAPLATLAELIEPEGGILTPDGDDACVLETGTDSLRDLVTYLTRTDVAFTVLDPPELREVLSELARRYLSAAGAPPPTPRAGGEPA</sequence>
<evidence type="ECO:0000313" key="2">
    <source>
        <dbReference type="EMBL" id="GFJ77066.1"/>
    </source>
</evidence>
<evidence type="ECO:0000313" key="3">
    <source>
        <dbReference type="Proteomes" id="UP000482800"/>
    </source>
</evidence>
<accession>A0A6V8K4Z5</accession>
<dbReference type="InterPro" id="IPR057727">
    <property type="entry name" value="WCX_dom"/>
</dbReference>
<reference evidence="2 3" key="1">
    <citation type="submission" date="2020-03" db="EMBL/GenBank/DDBJ databases">
        <title>Whole genome shotgun sequence of Phytohabitans houttuyneae NBRC 108639.</title>
        <authorList>
            <person name="Komaki H."/>
            <person name="Tamura T."/>
        </authorList>
    </citation>
    <scope>NUCLEOTIDE SEQUENCE [LARGE SCALE GENOMIC DNA]</scope>
    <source>
        <strain evidence="2 3">NBRC 108639</strain>
    </source>
</reference>
<organism evidence="2 3">
    <name type="scientific">Phytohabitans houttuyneae</name>
    <dbReference type="NCBI Taxonomy" id="1076126"/>
    <lineage>
        <taxon>Bacteria</taxon>
        <taxon>Bacillati</taxon>
        <taxon>Actinomycetota</taxon>
        <taxon>Actinomycetes</taxon>
        <taxon>Micromonosporales</taxon>
        <taxon>Micromonosporaceae</taxon>
    </lineage>
</organism>